<evidence type="ECO:0000313" key="4">
    <source>
        <dbReference type="Proteomes" id="UP001138751"/>
    </source>
</evidence>
<evidence type="ECO:0000259" key="2">
    <source>
        <dbReference type="Pfam" id="PF07978"/>
    </source>
</evidence>
<dbReference type="PANTHER" id="PTHR21017">
    <property type="entry name" value="NIPSNAP-RELATED"/>
    <property type="match status" value="1"/>
</dbReference>
<dbReference type="InterPro" id="IPR012577">
    <property type="entry name" value="NIPSNAP"/>
</dbReference>
<feature type="domain" description="NIPSNAP" evidence="2">
    <location>
        <begin position="4"/>
        <end position="105"/>
    </location>
</feature>
<dbReference type="RefSeq" id="WP_211861348.1">
    <property type="nucleotide sequence ID" value="NZ_JAAEDM010000013.1"/>
</dbReference>
<comment type="similarity">
    <text evidence="1">Belongs to the NipSnap family.</text>
</comment>
<dbReference type="InterPro" id="IPR051557">
    <property type="entry name" value="NipSnap_domain"/>
</dbReference>
<sequence>MYIEHRQYTFHPGKLPVWLEAYKELGGPASARTTGAVSLGAFLAEVGTINRFVFMRGWDDIDAREAGLAAREADPEWQEFRKRSAASGALASQEVKFLKPTSFSPITSAKGFSFKREIGGTGMVVDHRTYDFHPGKMHLWLKAYEEIGLAVQKRLLGQLLMFGVTEIGPINQVVFCWLYEGFGDRDRRRSAMANDPQWQDFMKTVGGLGALKQQTVMALKPAPFSVVK</sequence>
<organism evidence="3 4">
    <name type="scientific">Neoroseomonas soli</name>
    <dbReference type="NCBI Taxonomy" id="1081025"/>
    <lineage>
        <taxon>Bacteria</taxon>
        <taxon>Pseudomonadati</taxon>
        <taxon>Pseudomonadota</taxon>
        <taxon>Alphaproteobacteria</taxon>
        <taxon>Acetobacterales</taxon>
        <taxon>Acetobacteraceae</taxon>
        <taxon>Neoroseomonas</taxon>
    </lineage>
</organism>
<comment type="caution">
    <text evidence="3">The sequence shown here is derived from an EMBL/GenBank/DDBJ whole genome shotgun (WGS) entry which is preliminary data.</text>
</comment>
<dbReference type="Proteomes" id="UP001138751">
    <property type="component" value="Unassembled WGS sequence"/>
</dbReference>
<dbReference type="Gene3D" id="3.30.70.100">
    <property type="match status" value="2"/>
</dbReference>
<dbReference type="SUPFAM" id="SSF54909">
    <property type="entry name" value="Dimeric alpha+beta barrel"/>
    <property type="match status" value="2"/>
</dbReference>
<feature type="domain" description="NIPSNAP" evidence="2">
    <location>
        <begin position="127"/>
        <end position="225"/>
    </location>
</feature>
<dbReference type="PANTHER" id="PTHR21017:SF17">
    <property type="entry name" value="PROTEIN NIPSNAP"/>
    <property type="match status" value="1"/>
</dbReference>
<keyword evidence="4" id="KW-1185">Reference proteome</keyword>
<dbReference type="EMBL" id="JAAEDM010000013">
    <property type="protein sequence ID" value="MBR0670971.1"/>
    <property type="molecule type" value="Genomic_DNA"/>
</dbReference>
<reference evidence="3" key="2">
    <citation type="journal article" date="2021" name="Syst. Appl. Microbiol.">
        <title>Roseomonas hellenica sp. nov., isolated from roots of wild-growing Alkanna tinctoria.</title>
        <authorList>
            <person name="Rat A."/>
            <person name="Naranjo H.D."/>
            <person name="Lebbe L."/>
            <person name="Cnockaert M."/>
            <person name="Krigas N."/>
            <person name="Grigoriadou K."/>
            <person name="Maloupa E."/>
            <person name="Willems A."/>
        </authorList>
    </citation>
    <scope>NUCLEOTIDE SEQUENCE</scope>
    <source>
        <strain evidence="3">LMG 31231</strain>
    </source>
</reference>
<dbReference type="AlphaFoldDB" id="A0A9X9WUZ2"/>
<name>A0A9X9WUZ2_9PROT</name>
<protein>
    <submittedName>
        <fullName evidence="3">NIPSNAP family protein</fullName>
    </submittedName>
</protein>
<evidence type="ECO:0000313" key="3">
    <source>
        <dbReference type="EMBL" id="MBR0670971.1"/>
    </source>
</evidence>
<gene>
    <name evidence="3" type="ORF">GXW76_07285</name>
</gene>
<reference evidence="3" key="1">
    <citation type="submission" date="2020-01" db="EMBL/GenBank/DDBJ databases">
        <authorList>
            <person name="Rat A."/>
        </authorList>
    </citation>
    <scope>NUCLEOTIDE SEQUENCE</scope>
    <source>
        <strain evidence="3">LMG 31231</strain>
    </source>
</reference>
<accession>A0A9X9WUZ2</accession>
<evidence type="ECO:0000256" key="1">
    <source>
        <dbReference type="ARBA" id="ARBA00005291"/>
    </source>
</evidence>
<dbReference type="InterPro" id="IPR011008">
    <property type="entry name" value="Dimeric_a/b-barrel"/>
</dbReference>
<dbReference type="Pfam" id="PF07978">
    <property type="entry name" value="NIPSNAP"/>
    <property type="match status" value="2"/>
</dbReference>
<proteinExistence type="inferred from homology"/>